<evidence type="ECO:0000313" key="4">
    <source>
        <dbReference type="Proteomes" id="UP000823990"/>
    </source>
</evidence>
<keyword evidence="3" id="KW-0547">Nucleotide-binding</keyword>
<evidence type="ECO:0000259" key="2">
    <source>
        <dbReference type="Pfam" id="PF13635"/>
    </source>
</evidence>
<dbReference type="Gene3D" id="3.40.50.300">
    <property type="entry name" value="P-loop containing nucleotide triphosphate hydrolases"/>
    <property type="match status" value="1"/>
</dbReference>
<evidence type="ECO:0000313" key="3">
    <source>
        <dbReference type="EMBL" id="HIW01895.1"/>
    </source>
</evidence>
<dbReference type="Pfam" id="PF13635">
    <property type="entry name" value="DUF4143"/>
    <property type="match status" value="1"/>
</dbReference>
<feature type="domain" description="AAA" evidence="1">
    <location>
        <begin position="19"/>
        <end position="163"/>
    </location>
</feature>
<dbReference type="PANTHER" id="PTHR33295">
    <property type="entry name" value="ATPASE"/>
    <property type="match status" value="1"/>
</dbReference>
<dbReference type="SUPFAM" id="SSF52540">
    <property type="entry name" value="P-loop containing nucleoside triphosphate hydrolases"/>
    <property type="match status" value="1"/>
</dbReference>
<dbReference type="PANTHER" id="PTHR33295:SF18">
    <property type="entry name" value="AAA+ ATPASE DOMAIN-CONTAINING PROTEIN"/>
    <property type="match status" value="1"/>
</dbReference>
<dbReference type="InterPro" id="IPR027417">
    <property type="entry name" value="P-loop_NTPase"/>
</dbReference>
<accession>A0A9D1TQL6</accession>
<evidence type="ECO:0000259" key="1">
    <source>
        <dbReference type="Pfam" id="PF13173"/>
    </source>
</evidence>
<keyword evidence="3" id="KW-0067">ATP-binding</keyword>
<sequence length="429" mass="49546">MIRRDLYLQRLIDRMNNGSIKVITGIRRCGKSVLLFDILGEYLLQHGIDERHIIKFAFDSEDDLEKIGENMLDLAASKRKVDPHKFSAYIKSMLTDEGKYYLLLDEVQQLGSFEAVLNGYLYKKNLDVYVTGSNSRFLSSDILTEFRGRGDEVRIYPLSFGEFYSAKGGDKYDAWDEYHLYGGMPALFERNTEEQKIEYLKTLISKVYLSDIVERNHVQYPDEMDSIVDFLCSAIGSLTNPKKISDTLKSIKGKSISDVTAKSYLGYLTDAFLFDSAKRYDVKGKKYFETPLKYYMADVGLRNARLNFRQVEENRIMENVIFNELKVRGYSVDVGVVESRETIDGKRKLKQLEIDFVANKGSKKYYIQSAYEMPTEEKLRQEKRSLIKVGDSFKKIIVVKDNIRPRTDEEGIVTMGLINFLLDQNSLDL</sequence>
<dbReference type="InterPro" id="IPR041682">
    <property type="entry name" value="AAA_14"/>
</dbReference>
<proteinExistence type="predicted"/>
<organism evidence="3 4">
    <name type="scientific">Candidatus Protoclostridium stercorigallinarum</name>
    <dbReference type="NCBI Taxonomy" id="2838741"/>
    <lineage>
        <taxon>Bacteria</taxon>
        <taxon>Bacillati</taxon>
        <taxon>Bacillota</taxon>
        <taxon>Clostridia</taxon>
        <taxon>Candidatus Protoclostridium</taxon>
    </lineage>
</organism>
<reference evidence="3" key="1">
    <citation type="journal article" date="2021" name="PeerJ">
        <title>Extensive microbial diversity within the chicken gut microbiome revealed by metagenomics and culture.</title>
        <authorList>
            <person name="Gilroy R."/>
            <person name="Ravi A."/>
            <person name="Getino M."/>
            <person name="Pursley I."/>
            <person name="Horton D.L."/>
            <person name="Alikhan N.F."/>
            <person name="Baker D."/>
            <person name="Gharbi K."/>
            <person name="Hall N."/>
            <person name="Watson M."/>
            <person name="Adriaenssens E.M."/>
            <person name="Foster-Nyarko E."/>
            <person name="Jarju S."/>
            <person name="Secka A."/>
            <person name="Antonio M."/>
            <person name="Oren A."/>
            <person name="Chaudhuri R.R."/>
            <person name="La Ragione R."/>
            <person name="Hildebrand F."/>
            <person name="Pallen M.J."/>
        </authorList>
    </citation>
    <scope>NUCLEOTIDE SEQUENCE</scope>
    <source>
        <strain evidence="3">12435</strain>
    </source>
</reference>
<comment type="caution">
    <text evidence="3">The sequence shown here is derived from an EMBL/GenBank/DDBJ whole genome shotgun (WGS) entry which is preliminary data.</text>
</comment>
<protein>
    <submittedName>
        <fullName evidence="3">ATP-binding protein</fullName>
    </submittedName>
</protein>
<dbReference type="Pfam" id="PF13173">
    <property type="entry name" value="AAA_14"/>
    <property type="match status" value="1"/>
</dbReference>
<dbReference type="GO" id="GO:0005524">
    <property type="term" value="F:ATP binding"/>
    <property type="evidence" value="ECO:0007669"/>
    <property type="project" value="UniProtKB-KW"/>
</dbReference>
<gene>
    <name evidence="3" type="ORF">H9892_00930</name>
</gene>
<dbReference type="EMBL" id="DXHS01000015">
    <property type="protein sequence ID" value="HIW01895.1"/>
    <property type="molecule type" value="Genomic_DNA"/>
</dbReference>
<dbReference type="Proteomes" id="UP000823990">
    <property type="component" value="Unassembled WGS sequence"/>
</dbReference>
<reference evidence="3" key="2">
    <citation type="submission" date="2021-04" db="EMBL/GenBank/DDBJ databases">
        <authorList>
            <person name="Gilroy R."/>
        </authorList>
    </citation>
    <scope>NUCLEOTIDE SEQUENCE</scope>
    <source>
        <strain evidence="3">12435</strain>
    </source>
</reference>
<dbReference type="AlphaFoldDB" id="A0A9D1TQL6"/>
<name>A0A9D1TQL6_9FIRM</name>
<dbReference type="InterPro" id="IPR025420">
    <property type="entry name" value="DUF4143"/>
</dbReference>
<feature type="domain" description="DUF4143" evidence="2">
    <location>
        <begin position="210"/>
        <end position="368"/>
    </location>
</feature>